<keyword evidence="1" id="KW-0863">Zinc-finger</keyword>
<organism evidence="4 5">
    <name type="scientific">Zea mays</name>
    <name type="common">Maize</name>
    <dbReference type="NCBI Taxonomy" id="4577"/>
    <lineage>
        <taxon>Eukaryota</taxon>
        <taxon>Viridiplantae</taxon>
        <taxon>Streptophyta</taxon>
        <taxon>Embryophyta</taxon>
        <taxon>Tracheophyta</taxon>
        <taxon>Spermatophyta</taxon>
        <taxon>Magnoliopsida</taxon>
        <taxon>Liliopsida</taxon>
        <taxon>Poales</taxon>
        <taxon>Poaceae</taxon>
        <taxon>PACMAD clade</taxon>
        <taxon>Panicoideae</taxon>
        <taxon>Andropogonodae</taxon>
        <taxon>Andropogoneae</taxon>
        <taxon>Tripsacinae</taxon>
        <taxon>Zea</taxon>
    </lineage>
</organism>
<dbReference type="PANTHER" id="PTHR34303:SF8">
    <property type="entry name" value="OS09G0372600 PROTEIN"/>
    <property type="match status" value="1"/>
</dbReference>
<comment type="caution">
    <text evidence="4">The sequence shown here is derived from an EMBL/GenBank/DDBJ whole genome shotgun (WGS) entry which is preliminary data.</text>
</comment>
<feature type="region of interest" description="Disordered" evidence="2">
    <location>
        <begin position="15"/>
        <end position="48"/>
    </location>
</feature>
<sequence>MDHQIAACRDPIRCRSCGRQGHRSRQCSAPPLPVSKSPSPPPSLSALPTLSPALVAAAPTAIPSVSLRHRASPHSSACSRLSLPLPPPPPHDLPPPAPLPTLTTSSTPPPDPSPVSAPSESAGSGSLGGPCRQGSLDVFLPPGRHAAAAVFAFASLTSQSAIQAPTPFIWEAIRAALPDINLEVLPYSLGSLLVRFQSAGECAAAVGRSPLLHKDAVITLVPHDGFSSKRRVGVQAALSVLGFPLAYWHEDLLRLAFLSFGSVVEVDWRCTSGYDYSSVRVVVQVDDVSRIPAELRLRDASTGDCYICQLQLITSWPIPDACAPLETPRPFFVLPTSQPLVTPPAYHVAQPCLLPLSAYPSAHQAHSRPHHCLSVSTLTTTPHVSILARLASMIPAATLLQPCRAPLPCLPALPIIIKLCHLPMLAVADPLAAALPPLPDMAAAQNSPVAECKSPIPMSSLEPDPIHEASARKIRVHAKRSADHAAKYKGAGQLLASRHSERLRAKEPAHYVDMSTKASRLKSVKDELANCSKELKVQVKRRGLLRNRTLNAADLRALAGTVALSATATAELEQVLGHYA</sequence>
<feature type="region of interest" description="Disordered" evidence="2">
    <location>
        <begin position="76"/>
        <end position="129"/>
    </location>
</feature>
<protein>
    <recommendedName>
        <fullName evidence="3">CCHC-type domain-containing protein</fullName>
    </recommendedName>
</protein>
<keyword evidence="1" id="KW-0479">Metal-binding</keyword>
<feature type="compositionally biased region" description="Pro residues" evidence="2">
    <location>
        <begin position="84"/>
        <end position="99"/>
    </location>
</feature>
<dbReference type="PANTHER" id="PTHR34303">
    <property type="entry name" value="OS01G0890400 PROTEIN-RELATED"/>
    <property type="match status" value="1"/>
</dbReference>
<evidence type="ECO:0000259" key="3">
    <source>
        <dbReference type="PROSITE" id="PS50158"/>
    </source>
</evidence>
<dbReference type="GO" id="GO:0008270">
    <property type="term" value="F:zinc ion binding"/>
    <property type="evidence" value="ECO:0007669"/>
    <property type="project" value="UniProtKB-KW"/>
</dbReference>
<evidence type="ECO:0000313" key="5">
    <source>
        <dbReference type="Proteomes" id="UP000251960"/>
    </source>
</evidence>
<dbReference type="InterPro" id="IPR001878">
    <property type="entry name" value="Znf_CCHC"/>
</dbReference>
<reference evidence="4 5" key="1">
    <citation type="journal article" date="2018" name="Nat. Genet.">
        <title>Extensive intraspecific gene order and gene structural variations between Mo17 and other maize genomes.</title>
        <authorList>
            <person name="Sun S."/>
            <person name="Zhou Y."/>
            <person name="Chen J."/>
            <person name="Shi J."/>
            <person name="Zhao H."/>
            <person name="Zhao H."/>
            <person name="Song W."/>
            <person name="Zhang M."/>
            <person name="Cui Y."/>
            <person name="Dong X."/>
            <person name="Liu H."/>
            <person name="Ma X."/>
            <person name="Jiao Y."/>
            <person name="Wang B."/>
            <person name="Wei X."/>
            <person name="Stein J.C."/>
            <person name="Glaubitz J.C."/>
            <person name="Lu F."/>
            <person name="Yu G."/>
            <person name="Liang C."/>
            <person name="Fengler K."/>
            <person name="Li B."/>
            <person name="Rafalski A."/>
            <person name="Schnable P.S."/>
            <person name="Ware D.H."/>
            <person name="Buckler E.S."/>
            <person name="Lai J."/>
        </authorList>
    </citation>
    <scope>NUCLEOTIDE SEQUENCE [LARGE SCALE GENOMIC DNA]</scope>
    <source>
        <strain evidence="5">cv. Missouri 17</strain>
        <tissue evidence="4">Seedling</tissue>
    </source>
</reference>
<feature type="domain" description="CCHC-type" evidence="3">
    <location>
        <begin position="13"/>
        <end position="27"/>
    </location>
</feature>
<dbReference type="AlphaFoldDB" id="A0A3L6DCY6"/>
<evidence type="ECO:0000313" key="4">
    <source>
        <dbReference type="EMBL" id="PWZ06198.1"/>
    </source>
</evidence>
<evidence type="ECO:0000256" key="2">
    <source>
        <dbReference type="SAM" id="MobiDB-lite"/>
    </source>
</evidence>
<dbReference type="GO" id="GO:0003676">
    <property type="term" value="F:nucleic acid binding"/>
    <property type="evidence" value="ECO:0007669"/>
    <property type="project" value="InterPro"/>
</dbReference>
<keyword evidence="1" id="KW-0862">Zinc</keyword>
<accession>A0A3L6DCY6</accession>
<dbReference type="PROSITE" id="PS50158">
    <property type="entry name" value="ZF_CCHC"/>
    <property type="match status" value="1"/>
</dbReference>
<proteinExistence type="predicted"/>
<dbReference type="EMBL" id="NCVQ01000010">
    <property type="protein sequence ID" value="PWZ06198.1"/>
    <property type="molecule type" value="Genomic_DNA"/>
</dbReference>
<evidence type="ECO:0000256" key="1">
    <source>
        <dbReference type="PROSITE-ProRule" id="PRU00047"/>
    </source>
</evidence>
<dbReference type="Proteomes" id="UP000251960">
    <property type="component" value="Chromosome 9"/>
</dbReference>
<feature type="compositionally biased region" description="Pro residues" evidence="2">
    <location>
        <begin position="30"/>
        <end position="43"/>
    </location>
</feature>
<gene>
    <name evidence="4" type="ORF">Zm00014a_015236</name>
</gene>
<name>A0A3L6DCY6_MAIZE</name>